<proteinExistence type="predicted"/>
<protein>
    <submittedName>
        <fullName evidence="1">Uncharacterized protein</fullName>
    </submittedName>
</protein>
<name>A0A9D4LC44_DREPO</name>
<dbReference type="PANTHER" id="PTHR47018:SF4">
    <property type="match status" value="1"/>
</dbReference>
<comment type="caution">
    <text evidence="1">The sequence shown here is derived from an EMBL/GenBank/DDBJ whole genome shotgun (WGS) entry which is preliminary data.</text>
</comment>
<evidence type="ECO:0000313" key="1">
    <source>
        <dbReference type="EMBL" id="KAH3855385.1"/>
    </source>
</evidence>
<gene>
    <name evidence="1" type="ORF">DPMN_097952</name>
</gene>
<reference evidence="1" key="2">
    <citation type="submission" date="2020-11" db="EMBL/GenBank/DDBJ databases">
        <authorList>
            <person name="McCartney M.A."/>
            <person name="Auch B."/>
            <person name="Kono T."/>
            <person name="Mallez S."/>
            <person name="Becker A."/>
            <person name="Gohl D.M."/>
            <person name="Silverstein K.A.T."/>
            <person name="Koren S."/>
            <person name="Bechman K.B."/>
            <person name="Herman A."/>
            <person name="Abrahante J.E."/>
            <person name="Garbe J."/>
        </authorList>
    </citation>
    <scope>NUCLEOTIDE SEQUENCE</scope>
    <source>
        <strain evidence="1">Duluth1</strain>
        <tissue evidence="1">Whole animal</tissue>
    </source>
</reference>
<reference evidence="1" key="1">
    <citation type="journal article" date="2019" name="bioRxiv">
        <title>The Genome of the Zebra Mussel, Dreissena polymorpha: A Resource for Invasive Species Research.</title>
        <authorList>
            <person name="McCartney M.A."/>
            <person name="Auch B."/>
            <person name="Kono T."/>
            <person name="Mallez S."/>
            <person name="Zhang Y."/>
            <person name="Obille A."/>
            <person name="Becker A."/>
            <person name="Abrahante J.E."/>
            <person name="Garbe J."/>
            <person name="Badalamenti J.P."/>
            <person name="Herman A."/>
            <person name="Mangelson H."/>
            <person name="Liachko I."/>
            <person name="Sullivan S."/>
            <person name="Sone E.D."/>
            <person name="Koren S."/>
            <person name="Silverstein K.A.T."/>
            <person name="Beckman K.B."/>
            <person name="Gohl D.M."/>
        </authorList>
    </citation>
    <scope>NUCLEOTIDE SEQUENCE</scope>
    <source>
        <strain evidence="1">Duluth1</strain>
        <tissue evidence="1">Whole animal</tissue>
    </source>
</reference>
<organism evidence="1 2">
    <name type="scientific">Dreissena polymorpha</name>
    <name type="common">Zebra mussel</name>
    <name type="synonym">Mytilus polymorpha</name>
    <dbReference type="NCBI Taxonomy" id="45954"/>
    <lineage>
        <taxon>Eukaryota</taxon>
        <taxon>Metazoa</taxon>
        <taxon>Spiralia</taxon>
        <taxon>Lophotrochozoa</taxon>
        <taxon>Mollusca</taxon>
        <taxon>Bivalvia</taxon>
        <taxon>Autobranchia</taxon>
        <taxon>Heteroconchia</taxon>
        <taxon>Euheterodonta</taxon>
        <taxon>Imparidentia</taxon>
        <taxon>Neoheterodontei</taxon>
        <taxon>Myida</taxon>
        <taxon>Dreissenoidea</taxon>
        <taxon>Dreissenidae</taxon>
        <taxon>Dreissena</taxon>
    </lineage>
</organism>
<dbReference type="PANTHER" id="PTHR47018">
    <property type="entry name" value="CXC DOMAIN-CONTAINING PROTEIN-RELATED"/>
    <property type="match status" value="1"/>
</dbReference>
<sequence>MYCIRLNELGLKGVTEVHTTRLKNRLLSALTSLREYTEKGRVILAFDKDVGSVLKQVSEQDFDSEALLLSKVAKIVRRDSAKAEIHWQFFRRLPNQIGSSNTSSFDQYDS</sequence>
<evidence type="ECO:0000313" key="2">
    <source>
        <dbReference type="Proteomes" id="UP000828390"/>
    </source>
</evidence>
<dbReference type="Proteomes" id="UP000828390">
    <property type="component" value="Unassembled WGS sequence"/>
</dbReference>
<dbReference type="EMBL" id="JAIWYP010000003">
    <property type="protein sequence ID" value="KAH3855385.1"/>
    <property type="molecule type" value="Genomic_DNA"/>
</dbReference>
<accession>A0A9D4LC44</accession>
<dbReference type="AlphaFoldDB" id="A0A9D4LC44"/>
<keyword evidence="2" id="KW-1185">Reference proteome</keyword>